<reference evidence="6 9" key="2">
    <citation type="submission" date="2020-01" db="EMBL/GenBank/DDBJ databases">
        <title>Insect and environment-associated Actinomycetes.</title>
        <authorList>
            <person name="Currrie C."/>
            <person name="Chevrette M."/>
            <person name="Carlson C."/>
            <person name="Stubbendieck R."/>
            <person name="Wendt-Pienkowski E."/>
        </authorList>
    </citation>
    <scope>NUCLEOTIDE SEQUENCE [LARGE SCALE GENOMIC DNA]</scope>
    <source>
        <strain evidence="6 9">SID8386</strain>
    </source>
</reference>
<dbReference type="Pfam" id="PF00126">
    <property type="entry name" value="HTH_1"/>
    <property type="match status" value="1"/>
</dbReference>
<evidence type="ECO:0000256" key="2">
    <source>
        <dbReference type="ARBA" id="ARBA00023015"/>
    </source>
</evidence>
<evidence type="ECO:0000313" key="7">
    <source>
        <dbReference type="EMBL" id="SFO94250.1"/>
    </source>
</evidence>
<evidence type="ECO:0000313" key="6">
    <source>
        <dbReference type="EMBL" id="NEC54534.1"/>
    </source>
</evidence>
<dbReference type="InterPro" id="IPR036390">
    <property type="entry name" value="WH_DNA-bd_sf"/>
</dbReference>
<dbReference type="FunFam" id="1.10.10.10:FF:000001">
    <property type="entry name" value="LysR family transcriptional regulator"/>
    <property type="match status" value="1"/>
</dbReference>
<dbReference type="GO" id="GO:0003700">
    <property type="term" value="F:DNA-binding transcription factor activity"/>
    <property type="evidence" value="ECO:0007669"/>
    <property type="project" value="InterPro"/>
</dbReference>
<keyword evidence="2" id="KW-0805">Transcription regulation</keyword>
<dbReference type="GO" id="GO:0032993">
    <property type="term" value="C:protein-DNA complex"/>
    <property type="evidence" value="ECO:0007669"/>
    <property type="project" value="TreeGrafter"/>
</dbReference>
<organism evidence="7 8">
    <name type="scientific">Amycolatopsis rubida</name>
    <dbReference type="NCBI Taxonomy" id="112413"/>
    <lineage>
        <taxon>Bacteria</taxon>
        <taxon>Bacillati</taxon>
        <taxon>Actinomycetota</taxon>
        <taxon>Actinomycetes</taxon>
        <taxon>Pseudonocardiales</taxon>
        <taxon>Pseudonocardiaceae</taxon>
        <taxon>Amycolatopsis</taxon>
    </lineage>
</organism>
<feature type="domain" description="HTH lysR-type" evidence="5">
    <location>
        <begin position="1"/>
        <end position="58"/>
    </location>
</feature>
<evidence type="ECO:0000313" key="9">
    <source>
        <dbReference type="Proteomes" id="UP000470404"/>
    </source>
</evidence>
<dbReference type="SUPFAM" id="SSF53850">
    <property type="entry name" value="Periplasmic binding protein-like II"/>
    <property type="match status" value="1"/>
</dbReference>
<dbReference type="Pfam" id="PF03466">
    <property type="entry name" value="LysR_substrate"/>
    <property type="match status" value="1"/>
</dbReference>
<dbReference type="OrthoDB" id="3181812at2"/>
<dbReference type="SUPFAM" id="SSF46785">
    <property type="entry name" value="Winged helix' DNA-binding domain"/>
    <property type="match status" value="1"/>
</dbReference>
<evidence type="ECO:0000259" key="5">
    <source>
        <dbReference type="PROSITE" id="PS50931"/>
    </source>
</evidence>
<keyword evidence="3 7" id="KW-0238">DNA-binding</keyword>
<dbReference type="InterPro" id="IPR005119">
    <property type="entry name" value="LysR_subst-bd"/>
</dbReference>
<dbReference type="PANTHER" id="PTHR30346">
    <property type="entry name" value="TRANSCRIPTIONAL DUAL REGULATOR HCAR-RELATED"/>
    <property type="match status" value="1"/>
</dbReference>
<gene>
    <name evidence="6" type="ORF">G3I59_02650</name>
    <name evidence="7" type="ORF">SAMN05421854_103513</name>
</gene>
<evidence type="ECO:0000256" key="1">
    <source>
        <dbReference type="ARBA" id="ARBA00009437"/>
    </source>
</evidence>
<protein>
    <submittedName>
        <fullName evidence="7">DNA-binding transcriptional regulator, LysR family</fullName>
    </submittedName>
    <submittedName>
        <fullName evidence="6">LysR family transcriptional regulator</fullName>
    </submittedName>
</protein>
<dbReference type="Gene3D" id="3.40.190.10">
    <property type="entry name" value="Periplasmic binding protein-like II"/>
    <property type="match status" value="2"/>
</dbReference>
<dbReference type="EMBL" id="FOWC01000003">
    <property type="protein sequence ID" value="SFO94250.1"/>
    <property type="molecule type" value="Genomic_DNA"/>
</dbReference>
<dbReference type="Proteomes" id="UP000199137">
    <property type="component" value="Unassembled WGS sequence"/>
</dbReference>
<dbReference type="GO" id="GO:0003677">
    <property type="term" value="F:DNA binding"/>
    <property type="evidence" value="ECO:0007669"/>
    <property type="project" value="UniProtKB-KW"/>
</dbReference>
<dbReference type="Gene3D" id="1.10.10.10">
    <property type="entry name" value="Winged helix-like DNA-binding domain superfamily/Winged helix DNA-binding domain"/>
    <property type="match status" value="1"/>
</dbReference>
<sequence length="288" mass="31687">MELRQLRYFVAVFTEGSISRAAGSLMMSQPALTRQIRVLERELGTPLFDRVPTGVQATVAGRALHEHARQLLRLADATREVTRSAAPVKEQVEIALPPGIPQDWVLAALAEIRRQVPDAALSFLDASSTEQLRMLSEGRIDIGLVHQNPPSTLHGRLLFEHPFGVAIRPGHELFGRARCRLRDLDDVRVLAHSRAQVPAGHDQMLAAAHGLGVSPNWRLARFNENALACAEAVEADAVLLSRPSANRMLPEWAWSELVEPSVPLTTWAACQPQTRRIVGAVVEVLEGF</sequence>
<dbReference type="InterPro" id="IPR000847">
    <property type="entry name" value="LysR_HTH_N"/>
</dbReference>
<reference evidence="7 8" key="1">
    <citation type="submission" date="2016-10" db="EMBL/GenBank/DDBJ databases">
        <authorList>
            <person name="de Groot N.N."/>
        </authorList>
    </citation>
    <scope>NUCLEOTIDE SEQUENCE [LARGE SCALE GENOMIC DNA]</scope>
    <source>
        <strain evidence="7 8">DSM 44637</strain>
    </source>
</reference>
<evidence type="ECO:0000256" key="4">
    <source>
        <dbReference type="ARBA" id="ARBA00023163"/>
    </source>
</evidence>
<dbReference type="Proteomes" id="UP000470404">
    <property type="component" value="Unassembled WGS sequence"/>
</dbReference>
<proteinExistence type="inferred from homology"/>
<dbReference type="PANTHER" id="PTHR30346:SF17">
    <property type="entry name" value="LYSR FAMILY TRANSCRIPTIONAL REGULATOR"/>
    <property type="match status" value="1"/>
</dbReference>
<comment type="similarity">
    <text evidence="1">Belongs to the LysR transcriptional regulatory family.</text>
</comment>
<keyword evidence="9" id="KW-1185">Reference proteome</keyword>
<dbReference type="RefSeq" id="WP_067581459.1">
    <property type="nucleotide sequence ID" value="NZ_FOWC01000003.1"/>
</dbReference>
<dbReference type="PROSITE" id="PS50931">
    <property type="entry name" value="HTH_LYSR"/>
    <property type="match status" value="1"/>
</dbReference>
<evidence type="ECO:0000313" key="8">
    <source>
        <dbReference type="Proteomes" id="UP000199137"/>
    </source>
</evidence>
<name>A0A1I5LAE1_9PSEU</name>
<keyword evidence="4" id="KW-0804">Transcription</keyword>
<evidence type="ECO:0000256" key="3">
    <source>
        <dbReference type="ARBA" id="ARBA00023125"/>
    </source>
</evidence>
<dbReference type="EMBL" id="JAAGNC010000021">
    <property type="protein sequence ID" value="NEC54534.1"/>
    <property type="molecule type" value="Genomic_DNA"/>
</dbReference>
<dbReference type="InterPro" id="IPR036388">
    <property type="entry name" value="WH-like_DNA-bd_sf"/>
</dbReference>
<dbReference type="AlphaFoldDB" id="A0A1I5LAE1"/>
<dbReference type="PRINTS" id="PR00039">
    <property type="entry name" value="HTHLYSR"/>
</dbReference>
<accession>A0A1I5LAE1</accession>
<dbReference type="STRING" id="112413.SAMN05421854_103513"/>